<evidence type="ECO:0008006" key="2">
    <source>
        <dbReference type="Google" id="ProtNLM"/>
    </source>
</evidence>
<name>X0WZH6_9ZZZZ</name>
<dbReference type="PANTHER" id="PTHR30244:SF34">
    <property type="entry name" value="DTDP-4-AMINO-4,6-DIDEOXYGALACTOSE TRANSAMINASE"/>
    <property type="match status" value="1"/>
</dbReference>
<sequence length="249" mass="27327">SANLVAIAAICSPQLKSGLRPGDEVITPAAAFPTTVAPIIQNQLVPVFVDCQLGTYNLDPDQLEGALSSRSRALFLAHTLGNPADMDRIMAFAGEHDLLVVEDCCDALGARYEGQMVGTLGRLATLSFYPAHHITTGEGGAVFTNSARMARLCRTIRDWGRDCFCGYENPPDGKCGRRFRHVPGLGCYDHRYLFTEIGYNLKITDIQAALGLAQLEKLPGFIAARKRNFQHLYDGLKPYRNLVSLPRWS</sequence>
<gene>
    <name evidence="1" type="ORF">S01H1_68116</name>
</gene>
<comment type="caution">
    <text evidence="1">The sequence shown here is derived from an EMBL/GenBank/DDBJ whole genome shotgun (WGS) entry which is preliminary data.</text>
</comment>
<dbReference type="SUPFAM" id="SSF53383">
    <property type="entry name" value="PLP-dependent transferases"/>
    <property type="match status" value="1"/>
</dbReference>
<dbReference type="Gene3D" id="3.40.640.10">
    <property type="entry name" value="Type I PLP-dependent aspartate aminotransferase-like (Major domain)"/>
    <property type="match status" value="1"/>
</dbReference>
<dbReference type="AlphaFoldDB" id="X0WZH6"/>
<dbReference type="EMBL" id="BARS01045160">
    <property type="protein sequence ID" value="GAG29828.1"/>
    <property type="molecule type" value="Genomic_DNA"/>
</dbReference>
<accession>X0WZH6</accession>
<organism evidence="1">
    <name type="scientific">marine sediment metagenome</name>
    <dbReference type="NCBI Taxonomy" id="412755"/>
    <lineage>
        <taxon>unclassified sequences</taxon>
        <taxon>metagenomes</taxon>
        <taxon>ecological metagenomes</taxon>
    </lineage>
</organism>
<dbReference type="InterPro" id="IPR015424">
    <property type="entry name" value="PyrdxlP-dep_Trfase"/>
</dbReference>
<dbReference type="InterPro" id="IPR015421">
    <property type="entry name" value="PyrdxlP-dep_Trfase_major"/>
</dbReference>
<dbReference type="GO" id="GO:0030170">
    <property type="term" value="F:pyridoxal phosphate binding"/>
    <property type="evidence" value="ECO:0007669"/>
    <property type="project" value="TreeGrafter"/>
</dbReference>
<feature type="non-terminal residue" evidence="1">
    <location>
        <position position="249"/>
    </location>
</feature>
<reference evidence="1" key="1">
    <citation type="journal article" date="2014" name="Front. Microbiol.">
        <title>High frequency of phylogenetically diverse reductive dehalogenase-homologous genes in deep subseafloor sedimentary metagenomes.</title>
        <authorList>
            <person name="Kawai M."/>
            <person name="Futagami T."/>
            <person name="Toyoda A."/>
            <person name="Takaki Y."/>
            <person name="Nishi S."/>
            <person name="Hori S."/>
            <person name="Arai W."/>
            <person name="Tsubouchi T."/>
            <person name="Morono Y."/>
            <person name="Uchiyama I."/>
            <person name="Ito T."/>
            <person name="Fujiyama A."/>
            <person name="Inagaki F."/>
            <person name="Takami H."/>
        </authorList>
    </citation>
    <scope>NUCLEOTIDE SEQUENCE</scope>
    <source>
        <strain evidence="1">Expedition CK06-06</strain>
    </source>
</reference>
<dbReference type="GO" id="GO:0008483">
    <property type="term" value="F:transaminase activity"/>
    <property type="evidence" value="ECO:0007669"/>
    <property type="project" value="TreeGrafter"/>
</dbReference>
<dbReference type="InterPro" id="IPR000653">
    <property type="entry name" value="DegT/StrS_aminotransferase"/>
</dbReference>
<protein>
    <recommendedName>
        <fullName evidence="2">Lipopolysaccharide biosynthesis protein RfbH</fullName>
    </recommendedName>
</protein>
<dbReference type="GO" id="GO:0000271">
    <property type="term" value="P:polysaccharide biosynthetic process"/>
    <property type="evidence" value="ECO:0007669"/>
    <property type="project" value="TreeGrafter"/>
</dbReference>
<dbReference type="PANTHER" id="PTHR30244">
    <property type="entry name" value="TRANSAMINASE"/>
    <property type="match status" value="1"/>
</dbReference>
<feature type="non-terminal residue" evidence="1">
    <location>
        <position position="1"/>
    </location>
</feature>
<evidence type="ECO:0000313" key="1">
    <source>
        <dbReference type="EMBL" id="GAG29828.1"/>
    </source>
</evidence>
<proteinExistence type="predicted"/>
<dbReference type="Pfam" id="PF01041">
    <property type="entry name" value="DegT_DnrJ_EryC1"/>
    <property type="match status" value="1"/>
</dbReference>